<accession>A0A4R6SX47</accession>
<name>A0A4R6SX47_9SPHI</name>
<keyword evidence="3" id="KW-1185">Reference proteome</keyword>
<feature type="transmembrane region" description="Helical" evidence="1">
    <location>
        <begin position="12"/>
        <end position="32"/>
    </location>
</feature>
<dbReference type="RefSeq" id="WP_133576050.1">
    <property type="nucleotide sequence ID" value="NZ_SNYC01000004.1"/>
</dbReference>
<sequence>MDEKAKNSSLSVLLIVVNFILLIIFLNCTFNSENDQLANQVIAAVGLTILTGGYAFSYHGKGYRAGKWIFAIVLLLSTYVIAVFIYMLGLGAAFQH</sequence>
<evidence type="ECO:0000313" key="2">
    <source>
        <dbReference type="EMBL" id="TDQ10009.1"/>
    </source>
</evidence>
<dbReference type="EMBL" id="SNYC01000004">
    <property type="protein sequence ID" value="TDQ10009.1"/>
    <property type="molecule type" value="Genomic_DNA"/>
</dbReference>
<organism evidence="2 3">
    <name type="scientific">Pedobacter metabolipauper</name>
    <dbReference type="NCBI Taxonomy" id="425513"/>
    <lineage>
        <taxon>Bacteria</taxon>
        <taxon>Pseudomonadati</taxon>
        <taxon>Bacteroidota</taxon>
        <taxon>Sphingobacteriia</taxon>
        <taxon>Sphingobacteriales</taxon>
        <taxon>Sphingobacteriaceae</taxon>
        <taxon>Pedobacter</taxon>
    </lineage>
</organism>
<keyword evidence="1" id="KW-1133">Transmembrane helix</keyword>
<comment type="caution">
    <text evidence="2">The sequence shown here is derived from an EMBL/GenBank/DDBJ whole genome shotgun (WGS) entry which is preliminary data.</text>
</comment>
<reference evidence="2 3" key="1">
    <citation type="submission" date="2019-03" db="EMBL/GenBank/DDBJ databases">
        <title>Genomic Encyclopedia of Archaeal and Bacterial Type Strains, Phase II (KMG-II): from individual species to whole genera.</title>
        <authorList>
            <person name="Goeker M."/>
        </authorList>
    </citation>
    <scope>NUCLEOTIDE SEQUENCE [LARGE SCALE GENOMIC DNA]</scope>
    <source>
        <strain evidence="2 3">DSM 19035</strain>
    </source>
</reference>
<evidence type="ECO:0000256" key="1">
    <source>
        <dbReference type="SAM" id="Phobius"/>
    </source>
</evidence>
<gene>
    <name evidence="2" type="ORF">ATK78_2168</name>
</gene>
<feature type="transmembrane region" description="Helical" evidence="1">
    <location>
        <begin position="38"/>
        <end position="56"/>
    </location>
</feature>
<dbReference type="AlphaFoldDB" id="A0A4R6SX47"/>
<keyword evidence="1" id="KW-0812">Transmembrane</keyword>
<evidence type="ECO:0000313" key="3">
    <source>
        <dbReference type="Proteomes" id="UP000295620"/>
    </source>
</evidence>
<proteinExistence type="predicted"/>
<protein>
    <submittedName>
        <fullName evidence="2">Uncharacterized protein</fullName>
    </submittedName>
</protein>
<keyword evidence="1" id="KW-0472">Membrane</keyword>
<dbReference type="OrthoDB" id="773359at2"/>
<dbReference type="Proteomes" id="UP000295620">
    <property type="component" value="Unassembled WGS sequence"/>
</dbReference>
<feature type="transmembrane region" description="Helical" evidence="1">
    <location>
        <begin position="68"/>
        <end position="94"/>
    </location>
</feature>